<keyword evidence="1" id="KW-0812">Transmembrane</keyword>
<gene>
    <name evidence="2" type="ORF">A2358_03445</name>
</gene>
<dbReference type="PANTHER" id="PTHR37309:SF1">
    <property type="entry name" value="SLR0284 PROTEIN"/>
    <property type="match status" value="1"/>
</dbReference>
<protein>
    <recommendedName>
        <fullName evidence="4">Phage holin family protein</fullName>
    </recommendedName>
</protein>
<evidence type="ECO:0000313" key="3">
    <source>
        <dbReference type="Proteomes" id="UP000178650"/>
    </source>
</evidence>
<feature type="transmembrane region" description="Helical" evidence="1">
    <location>
        <begin position="68"/>
        <end position="91"/>
    </location>
</feature>
<evidence type="ECO:0000256" key="1">
    <source>
        <dbReference type="SAM" id="Phobius"/>
    </source>
</evidence>
<dbReference type="EMBL" id="MHPJ01000018">
    <property type="protein sequence ID" value="OGZ78532.1"/>
    <property type="molecule type" value="Genomic_DNA"/>
</dbReference>
<name>A0A1G2IV53_9BACT</name>
<organism evidence="2 3">
    <name type="scientific">Candidatus Staskawiczbacteria bacterium RIFOXYB1_FULL_37_44</name>
    <dbReference type="NCBI Taxonomy" id="1802223"/>
    <lineage>
        <taxon>Bacteria</taxon>
        <taxon>Candidatus Staskawicziibacteriota</taxon>
    </lineage>
</organism>
<dbReference type="AlphaFoldDB" id="A0A1G2IV53"/>
<sequence length="130" mass="14802">MKKLLSQIVSAGLGLWLATLLPIGIVARAYPDSNFFGFPLTAQWEIFLVLGIVLGLLNYFLKPLLKTIALPLEIITLGLFTIVINMALLWLLDLMFDELYIPIYLPLLYITLIIWGFNLIIQKLLIRNEN</sequence>
<dbReference type="Pfam" id="PF04020">
    <property type="entry name" value="Phage_holin_4_2"/>
    <property type="match status" value="1"/>
</dbReference>
<proteinExistence type="predicted"/>
<feature type="transmembrane region" description="Helical" evidence="1">
    <location>
        <begin position="103"/>
        <end position="121"/>
    </location>
</feature>
<dbReference type="InterPro" id="IPR007165">
    <property type="entry name" value="Phage_holin_4_2"/>
</dbReference>
<keyword evidence="1" id="KW-1133">Transmembrane helix</keyword>
<comment type="caution">
    <text evidence="2">The sequence shown here is derived from an EMBL/GenBank/DDBJ whole genome shotgun (WGS) entry which is preliminary data.</text>
</comment>
<reference evidence="2 3" key="1">
    <citation type="journal article" date="2016" name="Nat. Commun.">
        <title>Thousands of microbial genomes shed light on interconnected biogeochemical processes in an aquifer system.</title>
        <authorList>
            <person name="Anantharaman K."/>
            <person name="Brown C.T."/>
            <person name="Hug L.A."/>
            <person name="Sharon I."/>
            <person name="Castelle C.J."/>
            <person name="Probst A.J."/>
            <person name="Thomas B.C."/>
            <person name="Singh A."/>
            <person name="Wilkins M.J."/>
            <person name="Karaoz U."/>
            <person name="Brodie E.L."/>
            <person name="Williams K.H."/>
            <person name="Hubbard S.S."/>
            <person name="Banfield J.F."/>
        </authorList>
    </citation>
    <scope>NUCLEOTIDE SEQUENCE [LARGE SCALE GENOMIC DNA]</scope>
</reference>
<feature type="transmembrane region" description="Helical" evidence="1">
    <location>
        <begin position="12"/>
        <end position="30"/>
    </location>
</feature>
<feature type="transmembrane region" description="Helical" evidence="1">
    <location>
        <begin position="42"/>
        <end position="61"/>
    </location>
</feature>
<keyword evidence="1" id="KW-0472">Membrane</keyword>
<dbReference type="STRING" id="1802223.A2358_03445"/>
<accession>A0A1G2IV53</accession>
<evidence type="ECO:0008006" key="4">
    <source>
        <dbReference type="Google" id="ProtNLM"/>
    </source>
</evidence>
<evidence type="ECO:0000313" key="2">
    <source>
        <dbReference type="EMBL" id="OGZ78532.1"/>
    </source>
</evidence>
<dbReference type="Proteomes" id="UP000178650">
    <property type="component" value="Unassembled WGS sequence"/>
</dbReference>
<dbReference type="PANTHER" id="PTHR37309">
    <property type="entry name" value="SLR0284 PROTEIN"/>
    <property type="match status" value="1"/>
</dbReference>